<evidence type="ECO:0000256" key="1">
    <source>
        <dbReference type="ARBA" id="ARBA00010116"/>
    </source>
</evidence>
<feature type="signal peptide" evidence="2">
    <location>
        <begin position="1"/>
        <end position="16"/>
    </location>
</feature>
<dbReference type="PROSITE" id="PS50890">
    <property type="entry name" value="PUA"/>
    <property type="match status" value="2"/>
</dbReference>
<dbReference type="InterPro" id="IPR001434">
    <property type="entry name" value="OmcB-like_DUF11"/>
</dbReference>
<feature type="domain" description="Big-1" evidence="3">
    <location>
        <begin position="497"/>
        <end position="591"/>
    </location>
</feature>
<dbReference type="InterPro" id="IPR008964">
    <property type="entry name" value="Invasin/intimin_cell_adhesion"/>
</dbReference>
<evidence type="ECO:0000313" key="5">
    <source>
        <dbReference type="Proteomes" id="UP000295601"/>
    </source>
</evidence>
<feature type="domain" description="Big-1" evidence="3">
    <location>
        <begin position="899"/>
        <end position="991"/>
    </location>
</feature>
<dbReference type="PROSITE" id="PS50194">
    <property type="entry name" value="FILAMIN_REPEAT"/>
    <property type="match status" value="1"/>
</dbReference>
<dbReference type="Pfam" id="PF01345">
    <property type="entry name" value="DUF11"/>
    <property type="match status" value="1"/>
</dbReference>
<feature type="chain" id="PRO_5020357317" evidence="2">
    <location>
        <begin position="17"/>
        <end position="1723"/>
    </location>
</feature>
<dbReference type="GO" id="GO:0005975">
    <property type="term" value="P:carbohydrate metabolic process"/>
    <property type="evidence" value="ECO:0007669"/>
    <property type="project" value="UniProtKB-ARBA"/>
</dbReference>
<dbReference type="Pfam" id="PF02369">
    <property type="entry name" value="Big_1"/>
    <property type="match status" value="2"/>
</dbReference>
<feature type="domain" description="Big-1" evidence="3">
    <location>
        <begin position="698"/>
        <end position="790"/>
    </location>
</feature>
<dbReference type="PROSITE" id="PS51127">
    <property type="entry name" value="BIG1"/>
    <property type="match status" value="5"/>
</dbReference>
<dbReference type="InterPro" id="IPR013783">
    <property type="entry name" value="Ig-like_fold"/>
</dbReference>
<gene>
    <name evidence="4" type="ORF">EDF62_1500</name>
</gene>
<dbReference type="InterPro" id="IPR017868">
    <property type="entry name" value="Filamin/ABP280_repeat-like"/>
</dbReference>
<keyword evidence="2" id="KW-0732">Signal</keyword>
<dbReference type="NCBIfam" id="NF033510">
    <property type="entry name" value="Ca_tandemer"/>
    <property type="match status" value="8"/>
</dbReference>
<comment type="caution">
    <text evidence="4">The sequence shown here is derived from an EMBL/GenBank/DDBJ whole genome shotgun (WGS) entry which is preliminary data.</text>
</comment>
<reference evidence="4 5" key="1">
    <citation type="submission" date="2019-03" db="EMBL/GenBank/DDBJ databases">
        <title>Genomic analyses of the natural microbiome of Caenorhabditis elegans.</title>
        <authorList>
            <person name="Samuel B."/>
        </authorList>
    </citation>
    <scope>NUCLEOTIDE SEQUENCE [LARGE SCALE GENOMIC DNA]</scope>
    <source>
        <strain evidence="4 5">JUb18</strain>
    </source>
</reference>
<dbReference type="Gene3D" id="2.60.40.10">
    <property type="entry name" value="Immunoglobulins"/>
    <property type="match status" value="15"/>
</dbReference>
<dbReference type="PANTHER" id="PTHR39576">
    <property type="entry name" value="ATTACHING AND EFFACING PROTEIN HOMOLOG-RELATED-RELATED"/>
    <property type="match status" value="1"/>
</dbReference>
<dbReference type="RefSeq" id="WP_208107876.1">
    <property type="nucleotide sequence ID" value="NZ_SNYA01000003.1"/>
</dbReference>
<evidence type="ECO:0000313" key="4">
    <source>
        <dbReference type="EMBL" id="TDP93519.1"/>
    </source>
</evidence>
<evidence type="ECO:0000256" key="2">
    <source>
        <dbReference type="SAM" id="SignalP"/>
    </source>
</evidence>
<dbReference type="EMBL" id="SNYA01000003">
    <property type="protein sequence ID" value="TDP93519.1"/>
    <property type="molecule type" value="Genomic_DNA"/>
</dbReference>
<keyword evidence="5" id="KW-1185">Reference proteome</keyword>
<organism evidence="4 5">
    <name type="scientific">Leucobacter luti</name>
    <dbReference type="NCBI Taxonomy" id="340320"/>
    <lineage>
        <taxon>Bacteria</taxon>
        <taxon>Bacillati</taxon>
        <taxon>Actinomycetota</taxon>
        <taxon>Actinomycetes</taxon>
        <taxon>Micrococcales</taxon>
        <taxon>Microbacteriaceae</taxon>
        <taxon>Leucobacter</taxon>
    </lineage>
</organism>
<evidence type="ECO:0000259" key="3">
    <source>
        <dbReference type="PROSITE" id="PS51127"/>
    </source>
</evidence>
<dbReference type="PANTHER" id="PTHR39576:SF1">
    <property type="entry name" value="INVASIN"/>
    <property type="match status" value="1"/>
</dbReference>
<dbReference type="Pfam" id="PF17936">
    <property type="entry name" value="Big_6"/>
    <property type="match status" value="9"/>
</dbReference>
<dbReference type="Proteomes" id="UP000295601">
    <property type="component" value="Unassembled WGS sequence"/>
</dbReference>
<feature type="domain" description="Big-1" evidence="3">
    <location>
        <begin position="599"/>
        <end position="690"/>
    </location>
</feature>
<feature type="domain" description="Big-1" evidence="3">
    <location>
        <begin position="397"/>
        <end position="487"/>
    </location>
</feature>
<dbReference type="SUPFAM" id="SSF49373">
    <property type="entry name" value="Invasin/intimin cell-adhesion fragments"/>
    <property type="match status" value="6"/>
</dbReference>
<accession>A0A4R6S1R2</accession>
<dbReference type="GO" id="GO:0009279">
    <property type="term" value="C:cell outer membrane"/>
    <property type="evidence" value="ECO:0007669"/>
    <property type="project" value="TreeGrafter"/>
</dbReference>
<dbReference type="InterPro" id="IPR003344">
    <property type="entry name" value="Big_1_dom"/>
</dbReference>
<dbReference type="Pfam" id="PF09134">
    <property type="entry name" value="Invasin_D3"/>
    <property type="match status" value="3"/>
</dbReference>
<dbReference type="SMART" id="SM00634">
    <property type="entry name" value="BID_1"/>
    <property type="match status" value="6"/>
</dbReference>
<sequence>MTAGASLLGVSTAAHAATYTGSVTTGFIDMTKGAPLTRIAMDNLMQTQLCASTWTNTCAYSPGTGIPNQSTGAVFMDSSGTYLISPANIGVTTSQAYGGTGTALDPFWISTTRKNATASVTKKDTYVMGAGQVRNDLTYQNLSTTTRSLQMSYWVDSYFWGSTTGRTSIGESSVSNIPPSDGTPGASSFIRASAGAKFIGGHQNGVKYQAEKYGGLTNTCVNQYGTTKIDCGTAVDNGMAIGWIVDGVAPGTSATRTYFTTFTTGLTFADVDYDAAVSTDSARIGETFEYTLTANNVAGPDKADGIRVDFPLPEGVVLVGQSGSGSYDAAAGVWSPAEVLAGNTAKITLQVQATSVGTKSAQILAASALVGLDINPFDAAGATVTEVEVTDSLNASSSKVSASPTSVVADGETSSTITVSTFGMTGAPMPSGGADVKITSTLGTVSNVVDNGDGTYTATVNSTVSGPAVISAVVDGAEISGPTVTFTPGDPATGENSSTVSVTPGTKLADGETAHTATVTLKDKNGNLISGAADRLSASSDPAAGVTIGAFTETDSGVYIATVVSTASGEKTITVTADESTVLGSGSASFIAGDVSLENTKIVLSTGDKVADGVAEHTAKVIAKDANGNPVPNTAVTFTVDGEATGSGVVQTDENGEAPIVIRSTLAGLKAVSATVGGAQIPGAGDVSFIAGALDVTNSVFSVTPGKVLADGTATHTAKVIAQDANGNPIKDVMVDFVVPAGVTASAATATDASGVTTIELTSRKSGIYSIGAEIDSVPVPGSPKNVEFSSGAAVATESSWTVTPAGPVDADGQSAYTATLTARDTNGNLVEGAVFSVEVPGAVTPSRVDWVTGPDGTVTGTFTSVKSGTFPATVSLGGDAVGSAKDLVFRAGDVSASVSSIAASPDRIKANGSTESTVTVTLKDAQGNVIDWQPTPTVVISTSAGLVSATQDNGDGTYTATLTASAAGTATLSFTIDGSNASSTATVTLVNAVAPTAPQVDPTNGTKVTGSAQPDSTVTVKDASGFTIGTGVAGSDGSFTITLSPAAGEGEVLAVTATDADDNVSAPTLVTVDAVAPDAPVVDPTNGAKVSGQAEPESFVVVKNEAGVVLGEGFADKDGNFAFPLSPAAAEGEELSVTATDAAGNTSEPTVVTVDAQAPDAPVVDPTNGAKVSGQAEPESFVVVKNEAGVVLGEGFADKDGNFAFPLSPAAAEGEELSVTATDAAGNTSEPTVVTVDAQAPDAPVVDPTNGAKVSGQAEPESFVVVKNEAGVVLGEGFADKDGNFAFPLSPAAAEGEELSVTATDAAGNTSEPTVVTVDAQAPDAPVVNPSNGQVVIGSAEPNATVNIMDEDGNVIGTGVAGTDGSFSIALDPFAKTGDVVTATATDAAGNVSVPTVVPVNSDIPQSPTVDPTNGNVVAGVSEPNMKITVLDENGDVIGTGVADDEGAFSITLDRAAAHGEQLGVIATNEADVSSAPTVVVVDAQAPDAPVVDPTDGRNVTGEAEPGATVTVKNENGDVLGTAVAQPDGSFVVSLDPAATDGEKLSVTATDPAGNESAATEVVVDAQAPDAPVVDPTNGAEVTGTTEPGATVTVKNENGDVLGTAVAQPDGSFVVSLDPAATDGEKLSVTATDPAGNESAATEVVVDAQAPDAPVVDPTNGTEVTGTTEPGAHVVVKDKDGNVIGEGDADKDGNFVLPLNPAAPHGAELSVTATDAAGNVSE</sequence>
<dbReference type="InterPro" id="IPR015217">
    <property type="entry name" value="Invasin_dom_3"/>
</dbReference>
<name>A0A4R6S1R2_9MICO</name>
<comment type="similarity">
    <text evidence="1">Belongs to the intimin/invasin family.</text>
</comment>
<dbReference type="InterPro" id="IPR051715">
    <property type="entry name" value="Intimin-Invasin_domain"/>
</dbReference>
<proteinExistence type="inferred from homology"/>
<feature type="non-terminal residue" evidence="4">
    <location>
        <position position="1723"/>
    </location>
</feature>
<protein>
    <submittedName>
        <fullName evidence="4">Invasin-like protein</fullName>
    </submittedName>
</protein>
<dbReference type="InterPro" id="IPR041498">
    <property type="entry name" value="Big_6"/>
</dbReference>